<name>A0ABZ1C1H6_9FIRM</name>
<proteinExistence type="predicted"/>
<evidence type="ECO:0000313" key="3">
    <source>
        <dbReference type="Proteomes" id="UP001332192"/>
    </source>
</evidence>
<feature type="compositionally biased region" description="Low complexity" evidence="1">
    <location>
        <begin position="69"/>
        <end position="78"/>
    </location>
</feature>
<sequence length="95" mass="10167">MERWRLAEIEADVVAASARLRELVPGIGRFSFAYPCGQSFVGKGPRRRSYEPVIARHFTVEGAGRAGQRPGYLPAAPAGGLGGERGRRSRGRGAG</sequence>
<gene>
    <name evidence="2" type="ORF">U7230_07695</name>
</gene>
<dbReference type="Proteomes" id="UP001332192">
    <property type="component" value="Chromosome"/>
</dbReference>
<protein>
    <submittedName>
        <fullName evidence="2">Uncharacterized protein</fullName>
    </submittedName>
</protein>
<dbReference type="RefSeq" id="WP_324718133.1">
    <property type="nucleotide sequence ID" value="NZ_CP141615.1"/>
</dbReference>
<evidence type="ECO:0000256" key="1">
    <source>
        <dbReference type="SAM" id="MobiDB-lite"/>
    </source>
</evidence>
<accession>A0ABZ1C1H6</accession>
<keyword evidence="3" id="KW-1185">Reference proteome</keyword>
<reference evidence="2 3" key="1">
    <citation type="journal article" date="2024" name="Front. Microbiol.">
        <title>Novel thermophilic genera Geochorda gen. nov. and Carboxydochorda gen. nov. from the deep terrestrial subsurface reveal the ecophysiological diversity in the class Limnochordia.</title>
        <authorList>
            <person name="Karnachuk O.V."/>
            <person name="Lukina A.P."/>
            <person name="Avakyan M.R."/>
            <person name="Kadnikov V.V."/>
            <person name="Begmatov S."/>
            <person name="Beletsky A.V."/>
            <person name="Vlasova K.G."/>
            <person name="Novikov A.A."/>
            <person name="Shcherbakova V.A."/>
            <person name="Mardanov A.V."/>
            <person name="Ravin N.V."/>
        </authorList>
    </citation>
    <scope>NUCLEOTIDE SEQUENCE [LARGE SCALE GENOMIC DNA]</scope>
    <source>
        <strain evidence="2 3">L945</strain>
    </source>
</reference>
<dbReference type="EMBL" id="CP141615">
    <property type="protein sequence ID" value="WRP18863.1"/>
    <property type="molecule type" value="Genomic_DNA"/>
</dbReference>
<organism evidence="2 3">
    <name type="scientific">Carboxydichorda subterranea</name>
    <dbReference type="NCBI Taxonomy" id="3109565"/>
    <lineage>
        <taxon>Bacteria</taxon>
        <taxon>Bacillati</taxon>
        <taxon>Bacillota</taxon>
        <taxon>Limnochordia</taxon>
        <taxon>Limnochordales</taxon>
        <taxon>Geochordaceae</taxon>
        <taxon>Carboxydichorda</taxon>
    </lineage>
</organism>
<feature type="region of interest" description="Disordered" evidence="1">
    <location>
        <begin position="65"/>
        <end position="95"/>
    </location>
</feature>
<evidence type="ECO:0000313" key="2">
    <source>
        <dbReference type="EMBL" id="WRP18863.1"/>
    </source>
</evidence>